<evidence type="ECO:0000313" key="4">
    <source>
        <dbReference type="Proteomes" id="UP001139516"/>
    </source>
</evidence>
<protein>
    <submittedName>
        <fullName evidence="3">UDP-2,3-diacylglucosamine diphosphatase LpxI</fullName>
        <ecNumber evidence="3">3.6.1.54</ecNumber>
    </submittedName>
</protein>
<gene>
    <name evidence="3" type="primary">lpxI</name>
    <name evidence="3" type="ORF">M0638_22460</name>
</gene>
<dbReference type="GO" id="GO:0016787">
    <property type="term" value="F:hydrolase activity"/>
    <property type="evidence" value="ECO:0007669"/>
    <property type="project" value="UniProtKB-KW"/>
</dbReference>
<dbReference type="InterPro" id="IPR041255">
    <property type="entry name" value="LpxI_N"/>
</dbReference>
<reference evidence="3" key="1">
    <citation type="submission" date="2022-04" db="EMBL/GenBank/DDBJ databases">
        <title>Roseomonas acroporae sp. nov., isolated from coral Acropora digitifera.</title>
        <authorList>
            <person name="Sun H."/>
        </authorList>
    </citation>
    <scope>NUCLEOTIDE SEQUENCE</scope>
    <source>
        <strain evidence="3">NAR14</strain>
    </source>
</reference>
<dbReference type="PANTHER" id="PTHR39962:SF1">
    <property type="entry name" value="LPXI FAMILY PROTEIN"/>
    <property type="match status" value="1"/>
</dbReference>
<dbReference type="EMBL" id="JALPRX010000108">
    <property type="protein sequence ID" value="MCK8787141.1"/>
    <property type="molecule type" value="Genomic_DNA"/>
</dbReference>
<dbReference type="Gene3D" id="3.40.50.20">
    <property type="match status" value="1"/>
</dbReference>
<feature type="domain" description="LpxI N-terminal" evidence="2">
    <location>
        <begin position="5"/>
        <end position="134"/>
    </location>
</feature>
<dbReference type="Proteomes" id="UP001139516">
    <property type="component" value="Unassembled WGS sequence"/>
</dbReference>
<dbReference type="Pfam" id="PF17930">
    <property type="entry name" value="LpxI_N"/>
    <property type="match status" value="1"/>
</dbReference>
<keyword evidence="4" id="KW-1185">Reference proteome</keyword>
<keyword evidence="3" id="KW-0378">Hydrolase</keyword>
<dbReference type="Gene3D" id="3.40.140.80">
    <property type="match status" value="1"/>
</dbReference>
<dbReference type="InterPro" id="IPR010415">
    <property type="entry name" value="LpxI_C"/>
</dbReference>
<organism evidence="3 4">
    <name type="scientific">Roseomonas acroporae</name>
    <dbReference type="NCBI Taxonomy" id="2937791"/>
    <lineage>
        <taxon>Bacteria</taxon>
        <taxon>Pseudomonadati</taxon>
        <taxon>Pseudomonadota</taxon>
        <taxon>Alphaproteobacteria</taxon>
        <taxon>Acetobacterales</taxon>
        <taxon>Roseomonadaceae</taxon>
        <taxon>Roseomonas</taxon>
    </lineage>
</organism>
<dbReference type="AlphaFoldDB" id="A0A9X1YJ84"/>
<name>A0A9X1YJ84_9PROT</name>
<evidence type="ECO:0000259" key="2">
    <source>
        <dbReference type="Pfam" id="PF17930"/>
    </source>
</evidence>
<feature type="domain" description="LpxI C-terminal" evidence="1">
    <location>
        <begin position="140"/>
        <end position="268"/>
    </location>
</feature>
<dbReference type="RefSeq" id="WP_248669196.1">
    <property type="nucleotide sequence ID" value="NZ_JALPRX010000108.1"/>
</dbReference>
<evidence type="ECO:0000313" key="3">
    <source>
        <dbReference type="EMBL" id="MCK8787141.1"/>
    </source>
</evidence>
<accession>A0A9X1YJ84</accession>
<dbReference type="Pfam" id="PF06230">
    <property type="entry name" value="LpxI_C"/>
    <property type="match status" value="1"/>
</dbReference>
<evidence type="ECO:0000259" key="1">
    <source>
        <dbReference type="Pfam" id="PF06230"/>
    </source>
</evidence>
<dbReference type="PANTHER" id="PTHR39962">
    <property type="entry name" value="BLL4848 PROTEIN"/>
    <property type="match status" value="1"/>
</dbReference>
<sequence>MSGALGIIAGGGGVPLRLAAGAARAGRPVFVLALEGFADPADYAGHPHEVVRIGAAGRILERLRAHGCRQVVLSGAVKRPSFLALRPDAGAVGLIARIGRAAMGGDDTLLSAVVRILGEEGFEVVASQDVLKDLLSVPGPVGALVPDAPATADIRRGIEVQRALAAADVGQAVVVQQGLVLGLEGVEGTDALLERVGPLRREGPGGVLVKLLKPGQSRIVDLPTVGVTTVRGAAAAGLRGIAIEAGGTILVDRAAVAAAADAAGLFVVAIEPDRFPAQEPAAGA</sequence>
<dbReference type="InterPro" id="IPR043167">
    <property type="entry name" value="LpxI_C_sf"/>
</dbReference>
<dbReference type="InterPro" id="IPR053174">
    <property type="entry name" value="LpxI"/>
</dbReference>
<proteinExistence type="predicted"/>
<comment type="caution">
    <text evidence="3">The sequence shown here is derived from an EMBL/GenBank/DDBJ whole genome shotgun (WGS) entry which is preliminary data.</text>
</comment>
<dbReference type="EC" id="3.6.1.54" evidence="3"/>